<sequence>MPQHAPTTRHRVPVTAVKVPAVTAVFWLIKLLTTGTGEAAADGAALANLPVAVAVSGVGLVTALWWQLRADRFHPGRYWTTVTMVAVFGTMVADGPHVVLGLPYTVTAGLAAATLAVVFAVWHRLEGTLDVHSITTRRREVLYWAAVLTTFALGTALGDLAAVVWHLGFAGSIVLFGVAIVVPWVAWARFGLSPVVAFWAAYVLTRPLGASIADWLGKPAELAGGLGLGDGPVAVTGLVLIAVLVGTTARRVTR</sequence>
<gene>
    <name evidence="2" type="ORF">SAMN05660324_2748</name>
</gene>
<dbReference type="EMBL" id="FNCF01000004">
    <property type="protein sequence ID" value="SDG50300.1"/>
    <property type="molecule type" value="Genomic_DNA"/>
</dbReference>
<feature type="transmembrane region" description="Helical" evidence="1">
    <location>
        <begin position="164"/>
        <end position="188"/>
    </location>
</feature>
<keyword evidence="3" id="KW-1185">Reference proteome</keyword>
<feature type="transmembrane region" description="Helical" evidence="1">
    <location>
        <begin position="141"/>
        <end position="158"/>
    </location>
</feature>
<feature type="transmembrane region" description="Helical" evidence="1">
    <location>
        <begin position="101"/>
        <end position="121"/>
    </location>
</feature>
<protein>
    <submittedName>
        <fullName evidence="2">Uncharacterized membrane-anchored protein</fullName>
    </submittedName>
</protein>
<feature type="transmembrane region" description="Helical" evidence="1">
    <location>
        <begin position="45"/>
        <end position="66"/>
    </location>
</feature>
<proteinExistence type="predicted"/>
<evidence type="ECO:0000256" key="1">
    <source>
        <dbReference type="SAM" id="Phobius"/>
    </source>
</evidence>
<name>A0A1G7UU85_9ACTN</name>
<dbReference type="InterPro" id="IPR007136">
    <property type="entry name" value="DUF347"/>
</dbReference>
<organism evidence="2 3">
    <name type="scientific">Klenkia brasiliensis</name>
    <dbReference type="NCBI Taxonomy" id="333142"/>
    <lineage>
        <taxon>Bacteria</taxon>
        <taxon>Bacillati</taxon>
        <taxon>Actinomycetota</taxon>
        <taxon>Actinomycetes</taxon>
        <taxon>Geodermatophilales</taxon>
        <taxon>Geodermatophilaceae</taxon>
        <taxon>Klenkia</taxon>
    </lineage>
</organism>
<evidence type="ECO:0000313" key="2">
    <source>
        <dbReference type="EMBL" id="SDG50300.1"/>
    </source>
</evidence>
<accession>A0A1G7UU85</accession>
<feature type="transmembrane region" description="Helical" evidence="1">
    <location>
        <begin position="12"/>
        <end position="33"/>
    </location>
</feature>
<dbReference type="RefSeq" id="WP_091063693.1">
    <property type="nucleotide sequence ID" value="NZ_FNCF01000004.1"/>
</dbReference>
<reference evidence="3" key="1">
    <citation type="submission" date="2016-10" db="EMBL/GenBank/DDBJ databases">
        <authorList>
            <person name="Varghese N."/>
            <person name="Submissions S."/>
        </authorList>
    </citation>
    <scope>NUCLEOTIDE SEQUENCE [LARGE SCALE GENOMIC DNA]</scope>
    <source>
        <strain evidence="3">DSM 44526</strain>
    </source>
</reference>
<dbReference type="Pfam" id="PF03988">
    <property type="entry name" value="DUF347"/>
    <property type="match status" value="3"/>
</dbReference>
<feature type="transmembrane region" description="Helical" evidence="1">
    <location>
        <begin position="195"/>
        <end position="213"/>
    </location>
</feature>
<feature type="transmembrane region" description="Helical" evidence="1">
    <location>
        <begin position="78"/>
        <end position="95"/>
    </location>
</feature>
<evidence type="ECO:0000313" key="3">
    <source>
        <dbReference type="Proteomes" id="UP000198863"/>
    </source>
</evidence>
<keyword evidence="1" id="KW-0812">Transmembrane</keyword>
<keyword evidence="1" id="KW-1133">Transmembrane helix</keyword>
<dbReference type="OrthoDB" id="9794709at2"/>
<dbReference type="Proteomes" id="UP000198863">
    <property type="component" value="Unassembled WGS sequence"/>
</dbReference>
<feature type="transmembrane region" description="Helical" evidence="1">
    <location>
        <begin position="233"/>
        <end position="252"/>
    </location>
</feature>
<keyword evidence="1" id="KW-0472">Membrane</keyword>
<dbReference type="AlphaFoldDB" id="A0A1G7UU85"/>